<comment type="caution">
    <text evidence="2">The sequence shown here is derived from an EMBL/GenBank/DDBJ whole genome shotgun (WGS) entry which is preliminary data.</text>
</comment>
<gene>
    <name evidence="2" type="ORF">P5673_002420</name>
</gene>
<protein>
    <submittedName>
        <fullName evidence="2">Uncharacterized protein</fullName>
    </submittedName>
</protein>
<keyword evidence="3" id="KW-1185">Reference proteome</keyword>
<evidence type="ECO:0000256" key="1">
    <source>
        <dbReference type="SAM" id="MobiDB-lite"/>
    </source>
</evidence>
<feature type="compositionally biased region" description="Basic residues" evidence="1">
    <location>
        <begin position="53"/>
        <end position="64"/>
    </location>
</feature>
<dbReference type="Gene3D" id="1.10.10.60">
    <property type="entry name" value="Homeodomain-like"/>
    <property type="match status" value="1"/>
</dbReference>
<proteinExistence type="predicted"/>
<accession>A0AAD9VF21</accession>
<evidence type="ECO:0000313" key="3">
    <source>
        <dbReference type="Proteomes" id="UP001249851"/>
    </source>
</evidence>
<evidence type="ECO:0000313" key="2">
    <source>
        <dbReference type="EMBL" id="KAK2572208.1"/>
    </source>
</evidence>
<name>A0AAD9VF21_ACRCE</name>
<organism evidence="2 3">
    <name type="scientific">Acropora cervicornis</name>
    <name type="common">Staghorn coral</name>
    <dbReference type="NCBI Taxonomy" id="6130"/>
    <lineage>
        <taxon>Eukaryota</taxon>
        <taxon>Metazoa</taxon>
        <taxon>Cnidaria</taxon>
        <taxon>Anthozoa</taxon>
        <taxon>Hexacorallia</taxon>
        <taxon>Scleractinia</taxon>
        <taxon>Astrocoeniina</taxon>
        <taxon>Acroporidae</taxon>
        <taxon>Acropora</taxon>
    </lineage>
</organism>
<feature type="compositionally biased region" description="Polar residues" evidence="1">
    <location>
        <begin position="241"/>
        <end position="250"/>
    </location>
</feature>
<reference evidence="2" key="2">
    <citation type="journal article" date="2023" name="Science">
        <title>Genomic signatures of disease resistance in endangered staghorn corals.</title>
        <authorList>
            <person name="Vollmer S.V."/>
            <person name="Selwyn J.D."/>
            <person name="Despard B.A."/>
            <person name="Roesel C.L."/>
        </authorList>
    </citation>
    <scope>NUCLEOTIDE SEQUENCE</scope>
    <source>
        <strain evidence="2">K2</strain>
    </source>
</reference>
<dbReference type="Proteomes" id="UP001249851">
    <property type="component" value="Unassembled WGS sequence"/>
</dbReference>
<dbReference type="AlphaFoldDB" id="A0AAD9VF21"/>
<feature type="region of interest" description="Disordered" evidence="1">
    <location>
        <begin position="52"/>
        <end position="82"/>
    </location>
</feature>
<reference evidence="2" key="1">
    <citation type="journal article" date="2023" name="G3 (Bethesda)">
        <title>Whole genome assembly and annotation of the endangered Caribbean coral Acropora cervicornis.</title>
        <authorList>
            <person name="Selwyn J.D."/>
            <person name="Vollmer S.V."/>
        </authorList>
    </citation>
    <scope>NUCLEOTIDE SEQUENCE</scope>
    <source>
        <strain evidence="2">K2</strain>
    </source>
</reference>
<dbReference type="EMBL" id="JARQWQ010000004">
    <property type="protein sequence ID" value="KAK2572208.1"/>
    <property type="molecule type" value="Genomic_DNA"/>
</dbReference>
<feature type="region of interest" description="Disordered" evidence="1">
    <location>
        <begin position="212"/>
        <end position="266"/>
    </location>
</feature>
<sequence>MPPTSLTKEQIDKLHELWEAGLTSVGDKRKIHAAVEATGLYEKTIKNWIGNERKRKGLATKRGPRNPENNMSKYMPSQKRKKSSYSVFKSTFLSSDQAVKMLADGHGPGEVQKQANVAYRQLSVEEMEGLKKKAEEENSGEPTVQIPRQRLIRKIKTNIHADMQKLDRMGCPSIWLGYTRVAPERLFSAQMADLAKDATFTNYVVSTMANKLSSQTNRGKKHVARSTPYRALPDSELDTFTRGTEGSQDNQELDPAPNKALQTDDS</sequence>